<protein>
    <recommendedName>
        <fullName evidence="3">Phosphoglycerate mutase</fullName>
    </recommendedName>
</protein>
<sequence length="321" mass="34739">MPTAQSPHLVVPFAACTGEAWLQAMKALPAGSLKNLSKLLQGMMLVETSTGEALSLSTPHERVLGKGLTAADPVDGLIPWAALEAAGTHGPNSKAWAFITPCHWAMGREHATLTDPAALGLTADESRTLLAAMQPYFETEGITLHYAAPERWLAEGELFRQLPTASLDRVLGRNVDTWLPGAKTAPSLRRLQNEMQMLLYTHALNDERGIKRQLPVNSFWISGTGALDKPAPAPSHNITVPRNLAQAAFTDDWDAYAQAWLQLDSGDISKLLAQQNAGESVRLSLCGERNAQTFETSAQSFFSRISSLLSPQPPLAVLEQL</sequence>
<evidence type="ECO:0008006" key="3">
    <source>
        <dbReference type="Google" id="ProtNLM"/>
    </source>
</evidence>
<proteinExistence type="predicted"/>
<reference evidence="2" key="1">
    <citation type="journal article" date="2019" name="Int. J. Syst. Evol. Microbiol.">
        <title>The Global Catalogue of Microorganisms (GCM) 10K type strain sequencing project: providing services to taxonomists for standard genome sequencing and annotation.</title>
        <authorList>
            <consortium name="The Broad Institute Genomics Platform"/>
            <consortium name="The Broad Institute Genome Sequencing Center for Infectious Disease"/>
            <person name="Wu L."/>
            <person name="Ma J."/>
        </authorList>
    </citation>
    <scope>NUCLEOTIDE SEQUENCE [LARGE SCALE GENOMIC DNA]</scope>
    <source>
        <strain evidence="2">CCUG 39402</strain>
    </source>
</reference>
<dbReference type="RefSeq" id="WP_371435167.1">
    <property type="nucleotide sequence ID" value="NZ_JBHSRS010000084.1"/>
</dbReference>
<evidence type="ECO:0000313" key="2">
    <source>
        <dbReference type="Proteomes" id="UP001596270"/>
    </source>
</evidence>
<dbReference type="Proteomes" id="UP001596270">
    <property type="component" value="Unassembled WGS sequence"/>
</dbReference>
<comment type="caution">
    <text evidence="1">The sequence shown here is derived from an EMBL/GenBank/DDBJ whole genome shotgun (WGS) entry which is preliminary data.</text>
</comment>
<evidence type="ECO:0000313" key="1">
    <source>
        <dbReference type="EMBL" id="MFC6284672.1"/>
    </source>
</evidence>
<gene>
    <name evidence="1" type="ORF">ACFQND_25885</name>
</gene>
<name>A0ABW1U6Y2_9BURK</name>
<accession>A0ABW1U6Y2</accession>
<organism evidence="1 2">
    <name type="scientific">Polaromonas aquatica</name>
    <dbReference type="NCBI Taxonomy" id="332657"/>
    <lineage>
        <taxon>Bacteria</taxon>
        <taxon>Pseudomonadati</taxon>
        <taxon>Pseudomonadota</taxon>
        <taxon>Betaproteobacteria</taxon>
        <taxon>Burkholderiales</taxon>
        <taxon>Comamonadaceae</taxon>
        <taxon>Polaromonas</taxon>
    </lineage>
</organism>
<keyword evidence="2" id="KW-1185">Reference proteome</keyword>
<dbReference type="EMBL" id="JBHSRS010000084">
    <property type="protein sequence ID" value="MFC6284672.1"/>
    <property type="molecule type" value="Genomic_DNA"/>
</dbReference>